<dbReference type="EMBL" id="UZAD01001812">
    <property type="protein sequence ID" value="VDN85353.1"/>
    <property type="molecule type" value="Genomic_DNA"/>
</dbReference>
<sequence>MGKGDNYFLLALFQIDVQTYSILFSSLESNRIVINVSTLLSRGRWAVYDLKNNVSRSSICNEENTKEGYRN</sequence>
<organism evidence="3">
    <name type="scientific">Brugia pahangi</name>
    <name type="common">Filarial nematode worm</name>
    <dbReference type="NCBI Taxonomy" id="6280"/>
    <lineage>
        <taxon>Eukaryota</taxon>
        <taxon>Metazoa</taxon>
        <taxon>Ecdysozoa</taxon>
        <taxon>Nematoda</taxon>
        <taxon>Chromadorea</taxon>
        <taxon>Rhabditida</taxon>
        <taxon>Spirurina</taxon>
        <taxon>Spiruromorpha</taxon>
        <taxon>Filarioidea</taxon>
        <taxon>Onchocercidae</taxon>
        <taxon>Brugia</taxon>
    </lineage>
</organism>
<name>A0A0N4T7L7_BRUPA</name>
<evidence type="ECO:0000313" key="1">
    <source>
        <dbReference type="EMBL" id="VDN85353.1"/>
    </source>
</evidence>
<reference evidence="3" key="1">
    <citation type="submission" date="2017-02" db="UniProtKB">
        <authorList>
            <consortium name="WormBaseParasite"/>
        </authorList>
    </citation>
    <scope>IDENTIFICATION</scope>
</reference>
<keyword evidence="2" id="KW-1185">Reference proteome</keyword>
<dbReference type="Proteomes" id="UP000278627">
    <property type="component" value="Unassembled WGS sequence"/>
</dbReference>
<proteinExistence type="predicted"/>
<evidence type="ECO:0000313" key="3">
    <source>
        <dbReference type="WBParaSite" id="BPAG_0000420401-mRNA-1"/>
    </source>
</evidence>
<dbReference type="AlphaFoldDB" id="A0A0N4T7L7"/>
<accession>A0A0N4T7L7</accession>
<reference evidence="1 2" key="2">
    <citation type="submission" date="2018-11" db="EMBL/GenBank/DDBJ databases">
        <authorList>
            <consortium name="Pathogen Informatics"/>
        </authorList>
    </citation>
    <scope>NUCLEOTIDE SEQUENCE [LARGE SCALE GENOMIC DNA]</scope>
</reference>
<protein>
    <submittedName>
        <fullName evidence="1 3">Uncharacterized protein</fullName>
    </submittedName>
</protein>
<evidence type="ECO:0000313" key="2">
    <source>
        <dbReference type="Proteomes" id="UP000278627"/>
    </source>
</evidence>
<dbReference type="WBParaSite" id="BPAG_0000420401-mRNA-1">
    <property type="protein sequence ID" value="BPAG_0000420401-mRNA-1"/>
    <property type="gene ID" value="BPAG_0000420401"/>
</dbReference>
<gene>
    <name evidence="1" type="ORF">BPAG_LOCUS4167</name>
</gene>